<dbReference type="Pfam" id="PF00196">
    <property type="entry name" value="GerE"/>
    <property type="match status" value="1"/>
</dbReference>
<evidence type="ECO:0000259" key="1">
    <source>
        <dbReference type="PROSITE" id="PS50043"/>
    </source>
</evidence>
<dbReference type="PROSITE" id="PS50043">
    <property type="entry name" value="HTH_LUXR_2"/>
    <property type="match status" value="1"/>
</dbReference>
<keyword evidence="3" id="KW-1185">Reference proteome</keyword>
<dbReference type="Proteomes" id="UP001310248">
    <property type="component" value="Unassembled WGS sequence"/>
</dbReference>
<reference evidence="2 3" key="2">
    <citation type="submission" date="2023-12" db="EMBL/GenBank/DDBJ databases">
        <authorList>
            <consortium name="Cladostephus spongiosus"/>
            <person name="Lorente B."/>
            <person name="Cabral C."/>
            <person name="Frias J."/>
            <person name="Faria J."/>
            <person name="Toubarro D."/>
        </authorList>
    </citation>
    <scope>NUCLEOTIDE SEQUENCE [LARGE SCALE GENOMIC DNA]</scope>
    <source>
        <strain evidence="2 3">ZMCS4</strain>
    </source>
</reference>
<organism evidence="2 3">
    <name type="scientific">Agarivorans aestuarii</name>
    <dbReference type="NCBI Taxonomy" id="1563703"/>
    <lineage>
        <taxon>Bacteria</taxon>
        <taxon>Pseudomonadati</taxon>
        <taxon>Pseudomonadota</taxon>
        <taxon>Gammaproteobacteria</taxon>
        <taxon>Alteromonadales</taxon>
        <taxon>Alteromonadaceae</taxon>
        <taxon>Agarivorans</taxon>
    </lineage>
</organism>
<evidence type="ECO:0000313" key="3">
    <source>
        <dbReference type="Proteomes" id="UP001310248"/>
    </source>
</evidence>
<dbReference type="InterPro" id="IPR000792">
    <property type="entry name" value="Tscrpt_reg_LuxR_C"/>
</dbReference>
<gene>
    <name evidence="2" type="ORF">SNR37_003157</name>
</gene>
<dbReference type="CDD" id="cd06170">
    <property type="entry name" value="LuxR_C_like"/>
    <property type="match status" value="1"/>
</dbReference>
<name>A0ABU7G355_9ALTE</name>
<sequence length="374" mass="43027">MTQLTTENISDLIGSIYDCSISGEWKALLEKIRKLTLSNKAFFVLWNARHESMVTLELVTNFDYDPNLMEVYQQRFSEDPWHLYSGSLLEGEVSVYSEETPIRDIQHLSIYKDIFVPMQTHHCIGSIVVRDGEHDGYVALNRGPKDSPYQDQDVALLKQITPHLKRAAYIYAQLKQSKNHVNILNSISENTANGILICDNTGRILSLNQSARELLIRSHYFCEDDRKLIITIPYLNSKMGELINASCAENYNTRHLHGALLLEGIEATEDIYLTASPLKDKYIYSFTEKECCLVTLTPEHILNWESLKEEFSLTKRELELLKLIYRKKCLSALSESMKIKINTVRTHIQNIYRKLGVKTQMDLMIKLGQFRGGI</sequence>
<dbReference type="SMART" id="SM00421">
    <property type="entry name" value="HTH_LUXR"/>
    <property type="match status" value="1"/>
</dbReference>
<reference evidence="3" key="1">
    <citation type="submission" date="2023-07" db="EMBL/GenBank/DDBJ databases">
        <title>Draft genome sequence of Agarivorans aestuarii strain ZMCS4, a CAZymes producing bacteria isolated from the marine brown algae Clodostephus spongiosus.</title>
        <authorList>
            <person name="Lorente B."/>
            <person name="Cabral C."/>
            <person name="Frias J."/>
            <person name="Faria J."/>
            <person name="Toubarro D."/>
        </authorList>
    </citation>
    <scope>NUCLEOTIDE SEQUENCE [LARGE SCALE GENOMIC DNA]</scope>
    <source>
        <strain evidence="3">ZMCS4</strain>
    </source>
</reference>
<dbReference type="InterPro" id="IPR036388">
    <property type="entry name" value="WH-like_DNA-bd_sf"/>
</dbReference>
<dbReference type="SUPFAM" id="SSF46894">
    <property type="entry name" value="C-terminal effector domain of the bipartite response regulators"/>
    <property type="match status" value="1"/>
</dbReference>
<accession>A0ABU7G355</accession>
<dbReference type="RefSeq" id="WP_329774979.1">
    <property type="nucleotide sequence ID" value="NZ_JAYDYW010000006.1"/>
</dbReference>
<protein>
    <submittedName>
        <fullName evidence="2">LuxR C-terminal-related transcriptional regulator</fullName>
    </submittedName>
</protein>
<proteinExistence type="predicted"/>
<evidence type="ECO:0000313" key="2">
    <source>
        <dbReference type="EMBL" id="MEE1673730.1"/>
    </source>
</evidence>
<dbReference type="EMBL" id="JAYDYW010000006">
    <property type="protein sequence ID" value="MEE1673730.1"/>
    <property type="molecule type" value="Genomic_DNA"/>
</dbReference>
<feature type="domain" description="HTH luxR-type" evidence="1">
    <location>
        <begin position="306"/>
        <end position="371"/>
    </location>
</feature>
<comment type="caution">
    <text evidence="2">The sequence shown here is derived from an EMBL/GenBank/DDBJ whole genome shotgun (WGS) entry which is preliminary data.</text>
</comment>
<dbReference type="Gene3D" id="1.10.10.10">
    <property type="entry name" value="Winged helix-like DNA-binding domain superfamily/Winged helix DNA-binding domain"/>
    <property type="match status" value="1"/>
</dbReference>
<dbReference type="InterPro" id="IPR016032">
    <property type="entry name" value="Sig_transdc_resp-reg_C-effctor"/>
</dbReference>